<accession>A0ABR4AUN9</accession>
<gene>
    <name evidence="2" type="ORF">ABVK25_010312</name>
</gene>
<feature type="compositionally biased region" description="Polar residues" evidence="1">
    <location>
        <begin position="32"/>
        <end position="51"/>
    </location>
</feature>
<dbReference type="EMBL" id="JBHFEH010000064">
    <property type="protein sequence ID" value="KAL2049408.1"/>
    <property type="molecule type" value="Genomic_DNA"/>
</dbReference>
<keyword evidence="3" id="KW-1185">Reference proteome</keyword>
<protein>
    <submittedName>
        <fullName evidence="2">Uncharacterized protein</fullName>
    </submittedName>
</protein>
<evidence type="ECO:0000313" key="2">
    <source>
        <dbReference type="EMBL" id="KAL2049408.1"/>
    </source>
</evidence>
<proteinExistence type="predicted"/>
<evidence type="ECO:0000313" key="3">
    <source>
        <dbReference type="Proteomes" id="UP001590951"/>
    </source>
</evidence>
<feature type="region of interest" description="Disordered" evidence="1">
    <location>
        <begin position="1"/>
        <end position="80"/>
    </location>
</feature>
<reference evidence="2 3" key="1">
    <citation type="submission" date="2024-09" db="EMBL/GenBank/DDBJ databases">
        <title>Rethinking Asexuality: The Enigmatic Case of Functional Sexual Genes in Lepraria (Stereocaulaceae).</title>
        <authorList>
            <person name="Doellman M."/>
            <person name="Sun Y."/>
            <person name="Barcenas-Pena A."/>
            <person name="Lumbsch H.T."/>
            <person name="Grewe F."/>
        </authorList>
    </citation>
    <scope>NUCLEOTIDE SEQUENCE [LARGE SCALE GENOMIC DNA]</scope>
    <source>
        <strain evidence="2 3">Grewe 0041</strain>
    </source>
</reference>
<name>A0ABR4AUN9_9LECA</name>
<dbReference type="Proteomes" id="UP001590951">
    <property type="component" value="Unassembled WGS sequence"/>
</dbReference>
<evidence type="ECO:0000256" key="1">
    <source>
        <dbReference type="SAM" id="MobiDB-lite"/>
    </source>
</evidence>
<comment type="caution">
    <text evidence="2">The sequence shown here is derived from an EMBL/GenBank/DDBJ whole genome shotgun (WGS) entry which is preliminary data.</text>
</comment>
<organism evidence="2 3">
    <name type="scientific">Lepraria finkii</name>
    <dbReference type="NCBI Taxonomy" id="1340010"/>
    <lineage>
        <taxon>Eukaryota</taxon>
        <taxon>Fungi</taxon>
        <taxon>Dikarya</taxon>
        <taxon>Ascomycota</taxon>
        <taxon>Pezizomycotina</taxon>
        <taxon>Lecanoromycetes</taxon>
        <taxon>OSLEUM clade</taxon>
        <taxon>Lecanoromycetidae</taxon>
        <taxon>Lecanorales</taxon>
        <taxon>Lecanorineae</taxon>
        <taxon>Stereocaulaceae</taxon>
        <taxon>Lepraria</taxon>
    </lineage>
</organism>
<sequence>MPTASSWGHTAEKFHVGGQGKLQIGDRHYYATKTSQQIRTPRLLDSTTSTLRCPATPAPSSPDEKKSANDYEPGAYHPAP</sequence>